<evidence type="ECO:0000313" key="2">
    <source>
        <dbReference type="EMBL" id="KAJ6221524.1"/>
    </source>
</evidence>
<feature type="region of interest" description="Disordered" evidence="1">
    <location>
        <begin position="181"/>
        <end position="224"/>
    </location>
</feature>
<dbReference type="AlphaFoldDB" id="A0A9Q0M9W4"/>
<feature type="compositionally biased region" description="Low complexity" evidence="1">
    <location>
        <begin position="202"/>
        <end position="212"/>
    </location>
</feature>
<name>A0A9Q0M9W4_BLOTA</name>
<organism evidence="2 3">
    <name type="scientific">Blomia tropicalis</name>
    <name type="common">Mite</name>
    <dbReference type="NCBI Taxonomy" id="40697"/>
    <lineage>
        <taxon>Eukaryota</taxon>
        <taxon>Metazoa</taxon>
        <taxon>Ecdysozoa</taxon>
        <taxon>Arthropoda</taxon>
        <taxon>Chelicerata</taxon>
        <taxon>Arachnida</taxon>
        <taxon>Acari</taxon>
        <taxon>Acariformes</taxon>
        <taxon>Sarcoptiformes</taxon>
        <taxon>Astigmata</taxon>
        <taxon>Glycyphagoidea</taxon>
        <taxon>Echimyopodidae</taxon>
        <taxon>Blomia</taxon>
    </lineage>
</organism>
<protein>
    <submittedName>
        <fullName evidence="2">Uncharacterized protein</fullName>
    </submittedName>
</protein>
<feature type="region of interest" description="Disordered" evidence="1">
    <location>
        <begin position="1"/>
        <end position="33"/>
    </location>
</feature>
<reference evidence="2" key="1">
    <citation type="submission" date="2022-12" db="EMBL/GenBank/DDBJ databases">
        <title>Genome assemblies of Blomia tropicalis.</title>
        <authorList>
            <person name="Cui Y."/>
        </authorList>
    </citation>
    <scope>NUCLEOTIDE SEQUENCE</scope>
    <source>
        <tissue evidence="2">Adult mites</tissue>
    </source>
</reference>
<dbReference type="EMBL" id="JAPWDV010000001">
    <property type="protein sequence ID" value="KAJ6221524.1"/>
    <property type="molecule type" value="Genomic_DNA"/>
</dbReference>
<feature type="region of interest" description="Disordered" evidence="1">
    <location>
        <begin position="51"/>
        <end position="115"/>
    </location>
</feature>
<sequence>MEYGGGHHGAHGGHYSRKHSYSEKGYPDLTSQASDDVPVFAASSLRYGDRISAKPTSANVGGPTPTVVKPIHRHRVNRNRGGNASARQPIPDYYTSTPTTTTPPPPPPQSQPASHVVEDYSYQTPYEPDVGKHQMDSVNIAMIPIKSSEFTEITENNNSNKQSENDGSLPQNLINYIRQVQDQASQSQSNGGNVRDDDGRQSESNGDESSNNNDKDNSKSNNMNTNVLTVLSGSEPSISPMLVKLPPLSSIAIEHETNQVNRPLQTQWQINRPTNTIVSNMSPPHQTNEYVYRPPELKVIRTRYNPKAMAEQNRLIQAQTKSNIPSIPQSVSNSFGLTSINSPINSGPSVTNVSTKPHHTQFIYSVTHQATPFGGDTFPSYQSIGGRYPNSDNFGLNAFHQSQQQQISKPNYRTSPLLPSASSQTNKWLKPNEKIKSSKFFNNLGNRFSQLF</sequence>
<feature type="compositionally biased region" description="Basic residues" evidence="1">
    <location>
        <begin position="8"/>
        <end position="19"/>
    </location>
</feature>
<dbReference type="Proteomes" id="UP001142055">
    <property type="component" value="Chromosome 1"/>
</dbReference>
<evidence type="ECO:0000313" key="3">
    <source>
        <dbReference type="Proteomes" id="UP001142055"/>
    </source>
</evidence>
<feature type="compositionally biased region" description="Pro residues" evidence="1">
    <location>
        <begin position="101"/>
        <end position="110"/>
    </location>
</feature>
<feature type="compositionally biased region" description="Polar residues" evidence="1">
    <location>
        <begin position="181"/>
        <end position="192"/>
    </location>
</feature>
<comment type="caution">
    <text evidence="2">The sequence shown here is derived from an EMBL/GenBank/DDBJ whole genome shotgun (WGS) entry which is preliminary data.</text>
</comment>
<proteinExistence type="predicted"/>
<evidence type="ECO:0000256" key="1">
    <source>
        <dbReference type="SAM" id="MobiDB-lite"/>
    </source>
</evidence>
<keyword evidence="3" id="KW-1185">Reference proteome</keyword>
<accession>A0A9Q0M9W4</accession>
<gene>
    <name evidence="2" type="ORF">RDWZM_000069</name>
</gene>